<dbReference type="AlphaFoldDB" id="A0A9D2A9Y6"/>
<dbReference type="EMBL" id="DXFP01000027">
    <property type="protein sequence ID" value="HIX01796.1"/>
    <property type="molecule type" value="Genomic_DNA"/>
</dbReference>
<accession>A0A9D2A9Y6</accession>
<reference evidence="4" key="1">
    <citation type="journal article" date="2021" name="PeerJ">
        <title>Extensive microbial diversity within the chicken gut microbiome revealed by metagenomics and culture.</title>
        <authorList>
            <person name="Gilroy R."/>
            <person name="Ravi A."/>
            <person name="Getino M."/>
            <person name="Pursley I."/>
            <person name="Horton D.L."/>
            <person name="Alikhan N.F."/>
            <person name="Baker D."/>
            <person name="Gharbi K."/>
            <person name="Hall N."/>
            <person name="Watson M."/>
            <person name="Adriaenssens E.M."/>
            <person name="Foster-Nyarko E."/>
            <person name="Jarju S."/>
            <person name="Secka A."/>
            <person name="Antonio M."/>
            <person name="Oren A."/>
            <person name="Chaudhuri R.R."/>
            <person name="La Ragione R."/>
            <person name="Hildebrand F."/>
            <person name="Pallen M.J."/>
        </authorList>
    </citation>
    <scope>NUCLEOTIDE SEQUENCE</scope>
    <source>
        <strain evidence="4">6627</strain>
    </source>
</reference>
<keyword evidence="1 4" id="KW-0560">Oxidoreductase</keyword>
<protein>
    <submittedName>
        <fullName evidence="4">L-lactate dehydrogenase</fullName>
        <ecNumber evidence="4">1.1.1.27</ecNumber>
    </submittedName>
</protein>
<dbReference type="Pfam" id="PF00056">
    <property type="entry name" value="Ldh_1_N"/>
    <property type="match status" value="1"/>
</dbReference>
<dbReference type="PROSITE" id="PS51257">
    <property type="entry name" value="PROKAR_LIPOPROTEIN"/>
    <property type="match status" value="1"/>
</dbReference>
<evidence type="ECO:0000313" key="5">
    <source>
        <dbReference type="Proteomes" id="UP000823963"/>
    </source>
</evidence>
<dbReference type="PRINTS" id="PR00086">
    <property type="entry name" value="LLDHDRGNASE"/>
</dbReference>
<dbReference type="PANTHER" id="PTHR43128">
    <property type="entry name" value="L-2-HYDROXYCARBOXYLATE DEHYDROGENASE (NAD(P)(+))"/>
    <property type="match status" value="1"/>
</dbReference>
<dbReference type="InterPro" id="IPR001557">
    <property type="entry name" value="L-lactate/malate_DH"/>
</dbReference>
<reference evidence="4" key="2">
    <citation type="submission" date="2021-04" db="EMBL/GenBank/DDBJ databases">
        <authorList>
            <person name="Gilroy R."/>
        </authorList>
    </citation>
    <scope>NUCLEOTIDE SEQUENCE</scope>
    <source>
        <strain evidence="4">6627</strain>
    </source>
</reference>
<keyword evidence="2" id="KW-0520">NAD</keyword>
<gene>
    <name evidence="4" type="primary">ldh</name>
    <name evidence="4" type="ORF">H9861_03480</name>
</gene>
<comment type="caution">
    <text evidence="4">The sequence shown here is derived from an EMBL/GenBank/DDBJ whole genome shotgun (WGS) entry which is preliminary data.</text>
</comment>
<evidence type="ECO:0000313" key="4">
    <source>
        <dbReference type="EMBL" id="HIX01796.1"/>
    </source>
</evidence>
<dbReference type="SUPFAM" id="SSF51735">
    <property type="entry name" value="NAD(P)-binding Rossmann-fold domains"/>
    <property type="match status" value="1"/>
</dbReference>
<feature type="non-terminal residue" evidence="4">
    <location>
        <position position="92"/>
    </location>
</feature>
<dbReference type="GO" id="GO:0004459">
    <property type="term" value="F:L-lactate dehydrogenase (NAD+) activity"/>
    <property type="evidence" value="ECO:0007669"/>
    <property type="project" value="UniProtKB-EC"/>
</dbReference>
<organism evidence="4 5">
    <name type="scientific">Candidatus Ligilactobacillus excrementigallinarum</name>
    <dbReference type="NCBI Taxonomy" id="2838641"/>
    <lineage>
        <taxon>Bacteria</taxon>
        <taxon>Bacillati</taxon>
        <taxon>Bacillota</taxon>
        <taxon>Bacilli</taxon>
        <taxon>Lactobacillales</taxon>
        <taxon>Lactobacillaceae</taxon>
        <taxon>Ligilactobacillus</taxon>
    </lineage>
</organism>
<dbReference type="Gene3D" id="3.40.50.720">
    <property type="entry name" value="NAD(P)-binding Rossmann-like Domain"/>
    <property type="match status" value="1"/>
</dbReference>
<proteinExistence type="predicted"/>
<dbReference type="GO" id="GO:0006089">
    <property type="term" value="P:lactate metabolic process"/>
    <property type="evidence" value="ECO:0007669"/>
    <property type="project" value="TreeGrafter"/>
</dbReference>
<evidence type="ECO:0000256" key="1">
    <source>
        <dbReference type="ARBA" id="ARBA00023002"/>
    </source>
</evidence>
<name>A0A9D2A9Y6_9LACO</name>
<sequence length="92" mass="9653">MATKTARKAAIVGVGGVGMGCAYSILNQGLLDEMVLIDVAGDKADGEARDLMDGVTYAPENCKVYHGDYSDCKDAQMVIITAGINQKPGQSR</sequence>
<dbReference type="InterPro" id="IPR001236">
    <property type="entry name" value="Lactate/malate_DH_N"/>
</dbReference>
<evidence type="ECO:0000259" key="3">
    <source>
        <dbReference type="Pfam" id="PF00056"/>
    </source>
</evidence>
<dbReference type="InterPro" id="IPR036291">
    <property type="entry name" value="NAD(P)-bd_dom_sf"/>
</dbReference>
<feature type="domain" description="Lactate/malate dehydrogenase N-terminal" evidence="3">
    <location>
        <begin position="8"/>
        <end position="92"/>
    </location>
</feature>
<dbReference type="PANTHER" id="PTHR43128:SF16">
    <property type="entry name" value="L-LACTATE DEHYDROGENASE"/>
    <property type="match status" value="1"/>
</dbReference>
<dbReference type="EC" id="1.1.1.27" evidence="4"/>
<dbReference type="Proteomes" id="UP000823963">
    <property type="component" value="Unassembled WGS sequence"/>
</dbReference>
<evidence type="ECO:0000256" key="2">
    <source>
        <dbReference type="ARBA" id="ARBA00023027"/>
    </source>
</evidence>